<dbReference type="VEuPathDB" id="FungiDB:ASPWEDRAFT_181282"/>
<evidence type="ECO:0000313" key="3">
    <source>
        <dbReference type="Proteomes" id="UP000184383"/>
    </source>
</evidence>
<gene>
    <name evidence="2" type="ORF">ASPWEDRAFT_181282</name>
</gene>
<dbReference type="AlphaFoldDB" id="A0A1L9RY90"/>
<protein>
    <recommendedName>
        <fullName evidence="4">Secreted protein</fullName>
    </recommendedName>
</protein>
<evidence type="ECO:0000256" key="1">
    <source>
        <dbReference type="SAM" id="SignalP"/>
    </source>
</evidence>
<dbReference type="GeneID" id="63747717"/>
<dbReference type="RefSeq" id="XP_040693606.1">
    <property type="nucleotide sequence ID" value="XM_040831869.1"/>
</dbReference>
<organism evidence="2 3">
    <name type="scientific">Aspergillus wentii DTO 134E9</name>
    <dbReference type="NCBI Taxonomy" id="1073089"/>
    <lineage>
        <taxon>Eukaryota</taxon>
        <taxon>Fungi</taxon>
        <taxon>Dikarya</taxon>
        <taxon>Ascomycota</taxon>
        <taxon>Pezizomycotina</taxon>
        <taxon>Eurotiomycetes</taxon>
        <taxon>Eurotiomycetidae</taxon>
        <taxon>Eurotiales</taxon>
        <taxon>Aspergillaceae</taxon>
        <taxon>Aspergillus</taxon>
        <taxon>Aspergillus subgen. Cremei</taxon>
    </lineage>
</organism>
<name>A0A1L9RY90_ASPWE</name>
<dbReference type="EMBL" id="KV878210">
    <property type="protein sequence ID" value="OJJ39930.1"/>
    <property type="molecule type" value="Genomic_DNA"/>
</dbReference>
<feature type="chain" id="PRO_5013245263" description="Secreted protein" evidence="1">
    <location>
        <begin position="18"/>
        <end position="103"/>
    </location>
</feature>
<evidence type="ECO:0000313" key="2">
    <source>
        <dbReference type="EMBL" id="OJJ39930.1"/>
    </source>
</evidence>
<evidence type="ECO:0008006" key="4">
    <source>
        <dbReference type="Google" id="ProtNLM"/>
    </source>
</evidence>
<dbReference type="Proteomes" id="UP000184383">
    <property type="component" value="Unassembled WGS sequence"/>
</dbReference>
<keyword evidence="1" id="KW-0732">Signal</keyword>
<proteinExistence type="predicted"/>
<dbReference type="OrthoDB" id="3489571at2759"/>
<keyword evidence="3" id="KW-1185">Reference proteome</keyword>
<accession>A0A1L9RY90</accession>
<feature type="signal peptide" evidence="1">
    <location>
        <begin position="1"/>
        <end position="17"/>
    </location>
</feature>
<sequence length="103" mass="11460">MKFSVNILFLFASLAVADLHNTGVCINSGGKGVNVYNRDATEKACTAYKNRNTGSKQWDTCPDCTIKNDQSILYYCDTAAQHMGGDEWNYYCKQNGAEESLAW</sequence>
<reference evidence="3" key="1">
    <citation type="journal article" date="2017" name="Genome Biol.">
        <title>Comparative genomics reveals high biological diversity and specific adaptations in the industrially and medically important fungal genus Aspergillus.</title>
        <authorList>
            <person name="de Vries R.P."/>
            <person name="Riley R."/>
            <person name="Wiebenga A."/>
            <person name="Aguilar-Osorio G."/>
            <person name="Amillis S."/>
            <person name="Uchima C.A."/>
            <person name="Anderluh G."/>
            <person name="Asadollahi M."/>
            <person name="Askin M."/>
            <person name="Barry K."/>
            <person name="Battaglia E."/>
            <person name="Bayram O."/>
            <person name="Benocci T."/>
            <person name="Braus-Stromeyer S.A."/>
            <person name="Caldana C."/>
            <person name="Canovas D."/>
            <person name="Cerqueira G.C."/>
            <person name="Chen F."/>
            <person name="Chen W."/>
            <person name="Choi C."/>
            <person name="Clum A."/>
            <person name="Dos Santos R.A."/>
            <person name="Damasio A.R."/>
            <person name="Diallinas G."/>
            <person name="Emri T."/>
            <person name="Fekete E."/>
            <person name="Flipphi M."/>
            <person name="Freyberg S."/>
            <person name="Gallo A."/>
            <person name="Gournas C."/>
            <person name="Habgood R."/>
            <person name="Hainaut M."/>
            <person name="Harispe M.L."/>
            <person name="Henrissat B."/>
            <person name="Hilden K.S."/>
            <person name="Hope R."/>
            <person name="Hossain A."/>
            <person name="Karabika E."/>
            <person name="Karaffa L."/>
            <person name="Karanyi Z."/>
            <person name="Krasevec N."/>
            <person name="Kuo A."/>
            <person name="Kusch H."/>
            <person name="LaButti K."/>
            <person name="Lagendijk E.L."/>
            <person name="Lapidus A."/>
            <person name="Levasseur A."/>
            <person name="Lindquist E."/>
            <person name="Lipzen A."/>
            <person name="Logrieco A.F."/>
            <person name="MacCabe A."/>
            <person name="Maekelae M.R."/>
            <person name="Malavazi I."/>
            <person name="Melin P."/>
            <person name="Meyer V."/>
            <person name="Mielnichuk N."/>
            <person name="Miskei M."/>
            <person name="Molnar A.P."/>
            <person name="Mule G."/>
            <person name="Ngan C.Y."/>
            <person name="Orejas M."/>
            <person name="Orosz E."/>
            <person name="Ouedraogo J.P."/>
            <person name="Overkamp K.M."/>
            <person name="Park H.-S."/>
            <person name="Perrone G."/>
            <person name="Piumi F."/>
            <person name="Punt P.J."/>
            <person name="Ram A.F."/>
            <person name="Ramon A."/>
            <person name="Rauscher S."/>
            <person name="Record E."/>
            <person name="Riano-Pachon D.M."/>
            <person name="Robert V."/>
            <person name="Roehrig J."/>
            <person name="Ruller R."/>
            <person name="Salamov A."/>
            <person name="Salih N.S."/>
            <person name="Samson R.A."/>
            <person name="Sandor E."/>
            <person name="Sanguinetti M."/>
            <person name="Schuetze T."/>
            <person name="Sepcic K."/>
            <person name="Shelest E."/>
            <person name="Sherlock G."/>
            <person name="Sophianopoulou V."/>
            <person name="Squina F.M."/>
            <person name="Sun H."/>
            <person name="Susca A."/>
            <person name="Todd R.B."/>
            <person name="Tsang A."/>
            <person name="Unkles S.E."/>
            <person name="van de Wiele N."/>
            <person name="van Rossen-Uffink D."/>
            <person name="Oliveira J.V."/>
            <person name="Vesth T.C."/>
            <person name="Visser J."/>
            <person name="Yu J.-H."/>
            <person name="Zhou M."/>
            <person name="Andersen M.R."/>
            <person name="Archer D.B."/>
            <person name="Baker S.E."/>
            <person name="Benoit I."/>
            <person name="Brakhage A.A."/>
            <person name="Braus G.H."/>
            <person name="Fischer R."/>
            <person name="Frisvad J.C."/>
            <person name="Goldman G.H."/>
            <person name="Houbraken J."/>
            <person name="Oakley B."/>
            <person name="Pocsi I."/>
            <person name="Scazzocchio C."/>
            <person name="Seiboth B."/>
            <person name="vanKuyk P.A."/>
            <person name="Wortman J."/>
            <person name="Dyer P.S."/>
            <person name="Grigoriev I.V."/>
        </authorList>
    </citation>
    <scope>NUCLEOTIDE SEQUENCE [LARGE SCALE GENOMIC DNA]</scope>
    <source>
        <strain evidence="3">DTO 134E9</strain>
    </source>
</reference>